<evidence type="ECO:0000313" key="2">
    <source>
        <dbReference type="EMBL" id="CAH0375325.1"/>
    </source>
</evidence>
<feature type="region of interest" description="Disordered" evidence="1">
    <location>
        <begin position="59"/>
        <end position="166"/>
    </location>
</feature>
<dbReference type="Proteomes" id="UP000789595">
    <property type="component" value="Unassembled WGS sequence"/>
</dbReference>
<dbReference type="EMBL" id="CAKKNE010000004">
    <property type="protein sequence ID" value="CAH0375325.1"/>
    <property type="molecule type" value="Genomic_DNA"/>
</dbReference>
<protein>
    <submittedName>
        <fullName evidence="2">Uncharacterized protein</fullName>
    </submittedName>
</protein>
<feature type="compositionally biased region" description="Basic residues" evidence="1">
    <location>
        <begin position="66"/>
        <end position="76"/>
    </location>
</feature>
<feature type="region of interest" description="Disordered" evidence="1">
    <location>
        <begin position="1"/>
        <end position="34"/>
    </location>
</feature>
<proteinExistence type="predicted"/>
<comment type="caution">
    <text evidence="2">The sequence shown here is derived from an EMBL/GenBank/DDBJ whole genome shotgun (WGS) entry which is preliminary data.</text>
</comment>
<evidence type="ECO:0000256" key="1">
    <source>
        <dbReference type="SAM" id="MobiDB-lite"/>
    </source>
</evidence>
<name>A0A8J2X1V7_9STRA</name>
<accession>A0A8J2X1V7</accession>
<dbReference type="AlphaFoldDB" id="A0A8J2X1V7"/>
<evidence type="ECO:0000313" key="3">
    <source>
        <dbReference type="Proteomes" id="UP000789595"/>
    </source>
</evidence>
<reference evidence="2" key="1">
    <citation type="submission" date="2021-11" db="EMBL/GenBank/DDBJ databases">
        <authorList>
            <consortium name="Genoscope - CEA"/>
            <person name="William W."/>
        </authorList>
    </citation>
    <scope>NUCLEOTIDE SEQUENCE</scope>
</reference>
<gene>
    <name evidence="2" type="ORF">PECAL_4P26540</name>
</gene>
<keyword evidence="3" id="KW-1185">Reference proteome</keyword>
<sequence length="227" mass="24714">MSHLTNRPACCRRRGRSISTARHADESSSSARATSAATHELDACALAIGQSHSAWMMPRAASAGRIARRARRVRRRDQKECRTARTRRRGPSDAADGRRGPGPAVRSGPARAPAASCTTTPYQPMEKSRGSGFRCPLRGPGLARRPRSLPQKPKGRCLAPTPSTRSASLGTHFATLGRRRRNLQTWQTAAGRRRRVEGVAVISFIGRRRDQGSSAPPLHSVGGDRWL</sequence>
<organism evidence="2 3">
    <name type="scientific">Pelagomonas calceolata</name>
    <dbReference type="NCBI Taxonomy" id="35677"/>
    <lineage>
        <taxon>Eukaryota</taxon>
        <taxon>Sar</taxon>
        <taxon>Stramenopiles</taxon>
        <taxon>Ochrophyta</taxon>
        <taxon>Pelagophyceae</taxon>
        <taxon>Pelagomonadales</taxon>
        <taxon>Pelagomonadaceae</taxon>
        <taxon>Pelagomonas</taxon>
    </lineage>
</organism>